<sequence>MTVAKDCEREGLLVSSFFFFRSDPMRNNPSALIPTISHGLVSTVPFMRRLIERRISQDPKILDANLEAQFRELIFKPTVEQGWQRRLWDSLVWASLLVLSWIARVDVMWTLLALLAYVPSLRVPNVVVIDGLDECSDERTQLRILKIICDAYREPSHFPLRFLICSRPESWIREAFTAEPLCHLTEATPLDESFGPDKDIRLYYLYHFRNISSSARHSQVQFPRPWPSREDLKTLVQRSGSQFVYASTLVRFIDLDYTHPISQLQMILANTPPHPGPSPYDTLDALYHVILSANPNHEDVLLILAAILIIPRHLGPSPRYIELLLGLPSEQVALMLRGMHSVLNIRGWADRITLYHTSFTDYLVTPRRSRHFHIDLPAKKDVLAQKWLQNLSTCKSYSVDQAYVRSFFTNWIGFFVSEIKPTRSVLDRLHTTDLASVFLHHYADWQKNDIPDSQSFTTSTLSTDSDGYLPTTAIPSPVFLHEYADWRKIDVPDFQTQSALLIDTHLDKKWFQTFGPLIPWLRTYVSA</sequence>
<keyword evidence="1" id="KW-0677">Repeat</keyword>
<proteinExistence type="predicted"/>
<evidence type="ECO:0000313" key="3">
    <source>
        <dbReference type="EMBL" id="KAL0059245.1"/>
    </source>
</evidence>
<accession>A0ABR2ZD21</accession>
<feature type="domain" description="Nephrocystin 3-like N-terminal" evidence="2">
    <location>
        <begin position="111"/>
        <end position="167"/>
    </location>
</feature>
<dbReference type="EMBL" id="JBBXMP010000240">
    <property type="protein sequence ID" value="KAL0059245.1"/>
    <property type="molecule type" value="Genomic_DNA"/>
</dbReference>
<evidence type="ECO:0000259" key="2">
    <source>
        <dbReference type="Pfam" id="PF24883"/>
    </source>
</evidence>
<dbReference type="PANTHER" id="PTHR10039">
    <property type="entry name" value="AMELOGENIN"/>
    <property type="match status" value="1"/>
</dbReference>
<evidence type="ECO:0000256" key="1">
    <source>
        <dbReference type="ARBA" id="ARBA00022737"/>
    </source>
</evidence>
<keyword evidence="4" id="KW-1185">Reference proteome</keyword>
<comment type="caution">
    <text evidence="3">The sequence shown here is derived from an EMBL/GenBank/DDBJ whole genome shotgun (WGS) entry which is preliminary data.</text>
</comment>
<dbReference type="Pfam" id="PF24883">
    <property type="entry name" value="NPHP3_N"/>
    <property type="match status" value="1"/>
</dbReference>
<organism evidence="3 4">
    <name type="scientific">Marasmius tenuissimus</name>
    <dbReference type="NCBI Taxonomy" id="585030"/>
    <lineage>
        <taxon>Eukaryota</taxon>
        <taxon>Fungi</taxon>
        <taxon>Dikarya</taxon>
        <taxon>Basidiomycota</taxon>
        <taxon>Agaricomycotina</taxon>
        <taxon>Agaricomycetes</taxon>
        <taxon>Agaricomycetidae</taxon>
        <taxon>Agaricales</taxon>
        <taxon>Marasmiineae</taxon>
        <taxon>Marasmiaceae</taxon>
        <taxon>Marasmius</taxon>
    </lineage>
</organism>
<dbReference type="Proteomes" id="UP001437256">
    <property type="component" value="Unassembled WGS sequence"/>
</dbReference>
<dbReference type="InterPro" id="IPR056884">
    <property type="entry name" value="NPHP3-like_N"/>
</dbReference>
<protein>
    <recommendedName>
        <fullName evidence="2">Nephrocystin 3-like N-terminal domain-containing protein</fullName>
    </recommendedName>
</protein>
<dbReference type="PANTHER" id="PTHR10039:SF14">
    <property type="entry name" value="NACHT DOMAIN-CONTAINING PROTEIN"/>
    <property type="match status" value="1"/>
</dbReference>
<evidence type="ECO:0000313" key="4">
    <source>
        <dbReference type="Proteomes" id="UP001437256"/>
    </source>
</evidence>
<name>A0ABR2ZD21_9AGAR</name>
<gene>
    <name evidence="3" type="ORF">AAF712_014023</name>
</gene>
<reference evidence="3 4" key="1">
    <citation type="submission" date="2024-05" db="EMBL/GenBank/DDBJ databases">
        <title>A draft genome resource for the thread blight pathogen Marasmius tenuissimus strain MS-2.</title>
        <authorList>
            <person name="Yulfo-Soto G.E."/>
            <person name="Baruah I.K."/>
            <person name="Amoako-Attah I."/>
            <person name="Bukari Y."/>
            <person name="Meinhardt L.W."/>
            <person name="Bailey B.A."/>
            <person name="Cohen S.P."/>
        </authorList>
    </citation>
    <scope>NUCLEOTIDE SEQUENCE [LARGE SCALE GENOMIC DNA]</scope>
    <source>
        <strain evidence="3 4">MS-2</strain>
    </source>
</reference>